<dbReference type="Proteomes" id="UP000064967">
    <property type="component" value="Chromosome"/>
</dbReference>
<organism evidence="2 3">
    <name type="scientific">Labilithrix luteola</name>
    <dbReference type="NCBI Taxonomy" id="1391654"/>
    <lineage>
        <taxon>Bacteria</taxon>
        <taxon>Pseudomonadati</taxon>
        <taxon>Myxococcota</taxon>
        <taxon>Polyangia</taxon>
        <taxon>Polyangiales</taxon>
        <taxon>Labilitrichaceae</taxon>
        <taxon>Labilithrix</taxon>
    </lineage>
</organism>
<gene>
    <name evidence="2" type="ORF">AKJ09_00392</name>
</gene>
<accession>A0A0K1PJL3</accession>
<proteinExistence type="predicted"/>
<protein>
    <submittedName>
        <fullName evidence="2">Extracellular Matrix protein PelD</fullName>
    </submittedName>
</protein>
<name>A0A0K1PJL3_9BACT</name>
<dbReference type="SUPFAM" id="SSF55781">
    <property type="entry name" value="GAF domain-like"/>
    <property type="match status" value="1"/>
</dbReference>
<feature type="transmembrane region" description="Helical" evidence="1">
    <location>
        <begin position="6"/>
        <end position="24"/>
    </location>
</feature>
<evidence type="ECO:0000313" key="3">
    <source>
        <dbReference type="Proteomes" id="UP000064967"/>
    </source>
</evidence>
<reference evidence="2 3" key="1">
    <citation type="submission" date="2015-08" db="EMBL/GenBank/DDBJ databases">
        <authorList>
            <person name="Babu N.S."/>
            <person name="Beckwith C.J."/>
            <person name="Beseler K.G."/>
            <person name="Brison A."/>
            <person name="Carone J.V."/>
            <person name="Caskin T.P."/>
            <person name="Diamond M."/>
            <person name="Durham M.E."/>
            <person name="Foxe J.M."/>
            <person name="Go M."/>
            <person name="Henderson B.A."/>
            <person name="Jones I.B."/>
            <person name="McGettigan J.A."/>
            <person name="Micheletti S.J."/>
            <person name="Nasrallah M.E."/>
            <person name="Ortiz D."/>
            <person name="Piller C.R."/>
            <person name="Privatt S.R."/>
            <person name="Schneider S.L."/>
            <person name="Sharp S."/>
            <person name="Smith T.C."/>
            <person name="Stanton J.D."/>
            <person name="Ullery H.E."/>
            <person name="Wilson R.J."/>
            <person name="Serrano M.G."/>
            <person name="Buck G."/>
            <person name="Lee V."/>
            <person name="Wang Y."/>
            <person name="Carvalho R."/>
            <person name="Voegtly L."/>
            <person name="Shi R."/>
            <person name="Duckworth R."/>
            <person name="Johnson A."/>
            <person name="Loviza R."/>
            <person name="Walstead R."/>
            <person name="Shah Z."/>
            <person name="Kiflezghi M."/>
            <person name="Wade K."/>
            <person name="Ball S.L."/>
            <person name="Bradley K.W."/>
            <person name="Asai D.J."/>
            <person name="Bowman C.A."/>
            <person name="Russell D.A."/>
            <person name="Pope W.H."/>
            <person name="Jacobs-Sera D."/>
            <person name="Hendrix R.W."/>
            <person name="Hatfull G.F."/>
        </authorList>
    </citation>
    <scope>NUCLEOTIDE SEQUENCE [LARGE SCALE GENOMIC DNA]</scope>
    <source>
        <strain evidence="2 3">DSM 27648</strain>
    </source>
</reference>
<sequence>MVDHANPFFLTGGFPWLALAPLLIALRHGFMLGFGSAVLLDVGLVLAWRLQFVPVARFPGEPLVGLIVVAMIAGQFSDLWKREIVALEFGFQGLRRQSNELARAHFLLEVSHDRLDDKVERSRSTLREAMSALRDAMSAASTVSFAIQGNTMLEIFATHCGLEVGELLSVNDGALGDRCAVVGRPEAMAADDPLLVHALRTGQLTYIPAATRPDRSRNFARTPLLAAIPFVDSSGEIMAVMCVQAMPFISFEKRNLETMATLGGHLADVVRTTRATNEASAIDSAPSLDLAGGAEGR</sequence>
<dbReference type="STRING" id="1391654.AKJ09_00392"/>
<keyword evidence="1" id="KW-0812">Transmembrane</keyword>
<evidence type="ECO:0000313" key="2">
    <source>
        <dbReference type="EMBL" id="AKU93728.1"/>
    </source>
</evidence>
<dbReference type="InterPro" id="IPR029016">
    <property type="entry name" value="GAF-like_dom_sf"/>
</dbReference>
<dbReference type="Gene3D" id="3.30.450.40">
    <property type="match status" value="1"/>
</dbReference>
<dbReference type="KEGG" id="llu:AKJ09_00392"/>
<dbReference type="EMBL" id="CP012333">
    <property type="protein sequence ID" value="AKU93728.1"/>
    <property type="molecule type" value="Genomic_DNA"/>
</dbReference>
<evidence type="ECO:0000256" key="1">
    <source>
        <dbReference type="SAM" id="Phobius"/>
    </source>
</evidence>
<keyword evidence="1" id="KW-1133">Transmembrane helix</keyword>
<keyword evidence="1" id="KW-0472">Membrane</keyword>
<keyword evidence="3" id="KW-1185">Reference proteome</keyword>
<dbReference type="AlphaFoldDB" id="A0A0K1PJL3"/>